<dbReference type="InterPro" id="IPR000101">
    <property type="entry name" value="GGT_peptidase"/>
</dbReference>
<dbReference type="AlphaFoldDB" id="A0A6G1GYU4"/>
<dbReference type="InterPro" id="IPR029055">
    <property type="entry name" value="Ntn_hydrolases_N"/>
</dbReference>
<name>A0A6G1GYU4_9PEZI</name>
<proteinExistence type="predicted"/>
<reference evidence="2" key="1">
    <citation type="journal article" date="2020" name="Stud. Mycol.">
        <title>101 Dothideomycetes genomes: a test case for predicting lifestyles and emergence of pathogens.</title>
        <authorList>
            <person name="Haridas S."/>
            <person name="Albert R."/>
            <person name="Binder M."/>
            <person name="Bloem J."/>
            <person name="Labutti K."/>
            <person name="Salamov A."/>
            <person name="Andreopoulos B."/>
            <person name="Baker S."/>
            <person name="Barry K."/>
            <person name="Bills G."/>
            <person name="Bluhm B."/>
            <person name="Cannon C."/>
            <person name="Castanera R."/>
            <person name="Culley D."/>
            <person name="Daum C."/>
            <person name="Ezra D."/>
            <person name="Gonzalez J."/>
            <person name="Henrissat B."/>
            <person name="Kuo A."/>
            <person name="Liang C."/>
            <person name="Lipzen A."/>
            <person name="Lutzoni F."/>
            <person name="Magnuson J."/>
            <person name="Mondo S."/>
            <person name="Nolan M."/>
            <person name="Ohm R."/>
            <person name="Pangilinan J."/>
            <person name="Park H.-J."/>
            <person name="Ramirez L."/>
            <person name="Alfaro M."/>
            <person name="Sun H."/>
            <person name="Tritt A."/>
            <person name="Yoshinaga Y."/>
            <person name="Zwiers L.-H."/>
            <person name="Turgeon B."/>
            <person name="Goodwin S."/>
            <person name="Spatafora J."/>
            <person name="Crous P."/>
            <person name="Grigoriev I."/>
        </authorList>
    </citation>
    <scope>NUCLEOTIDE SEQUENCE</scope>
    <source>
        <strain evidence="2">CBS 113979</strain>
    </source>
</reference>
<gene>
    <name evidence="2" type="ORF">K402DRAFT_446809</name>
</gene>
<dbReference type="PANTHER" id="PTHR11686:SF62">
    <property type="entry name" value="GLUTATHIONE HYDROLASE"/>
    <property type="match status" value="1"/>
</dbReference>
<dbReference type="EMBL" id="ML977159">
    <property type="protein sequence ID" value="KAF1985984.1"/>
    <property type="molecule type" value="Genomic_DNA"/>
</dbReference>
<dbReference type="PRINTS" id="PR01210">
    <property type="entry name" value="GGTRANSPTASE"/>
</dbReference>
<keyword evidence="3" id="KW-1185">Reference proteome</keyword>
<dbReference type="Pfam" id="PF01019">
    <property type="entry name" value="G_glu_transpept"/>
    <property type="match status" value="2"/>
</dbReference>
<dbReference type="SUPFAM" id="SSF56235">
    <property type="entry name" value="N-terminal nucleophile aminohydrolases (Ntn hydrolases)"/>
    <property type="match status" value="1"/>
</dbReference>
<dbReference type="InterPro" id="IPR043138">
    <property type="entry name" value="GGT_lsub"/>
</dbReference>
<sequence length="353" mass="38359">MCCPTRPISQQGRRGSVASGSAIRRHFCIEALRRGGSAADAAAAAQFCLGVTRGFTLIRSPNGSHEYLGSCKTAPAASSQNMYQGKYSGSMFSGLARYATSFSPRSIPRTDIRSCISGKLRGLQHLHQKHGRLPWEELVRPSVKLATPGYTMDFAPNGTRLGEGDVITRKGYADLREIIPTEGPDSFYPGAVGNASFRNSYRGYRVLSCCAPAGRESYEGFRDSSMLNISTHHFGEAIRLAYGARTLLGDPSFIADVSSYQTHLISDSFRSEIRAKMPDQHTVPVPAYNLDGFESLETPGTSHLSTSDFHGMAVWLTSTVSLDIGSHTMVSEASFLWLISSLPASDSWPRSPQ</sequence>
<protein>
    <submittedName>
        <fullName evidence="2">Uncharacterized protein</fullName>
    </submittedName>
</protein>
<dbReference type="OrthoDB" id="1081007at2759"/>
<evidence type="ECO:0000256" key="1">
    <source>
        <dbReference type="PIRSR" id="PIRSR600101-1"/>
    </source>
</evidence>
<feature type="active site" description="Nucleophile" evidence="1">
    <location>
        <position position="301"/>
    </location>
</feature>
<accession>A0A6G1GYU4</accession>
<dbReference type="Gene3D" id="1.10.246.130">
    <property type="match status" value="1"/>
</dbReference>
<dbReference type="GO" id="GO:0036374">
    <property type="term" value="F:glutathione hydrolase activity"/>
    <property type="evidence" value="ECO:0007669"/>
    <property type="project" value="InterPro"/>
</dbReference>
<dbReference type="Proteomes" id="UP000800041">
    <property type="component" value="Unassembled WGS sequence"/>
</dbReference>
<dbReference type="GO" id="GO:0006751">
    <property type="term" value="P:glutathione catabolic process"/>
    <property type="evidence" value="ECO:0007669"/>
    <property type="project" value="InterPro"/>
</dbReference>
<evidence type="ECO:0000313" key="2">
    <source>
        <dbReference type="EMBL" id="KAF1985984.1"/>
    </source>
</evidence>
<dbReference type="PANTHER" id="PTHR11686">
    <property type="entry name" value="GAMMA GLUTAMYL TRANSPEPTIDASE"/>
    <property type="match status" value="1"/>
</dbReference>
<evidence type="ECO:0000313" key="3">
    <source>
        <dbReference type="Proteomes" id="UP000800041"/>
    </source>
</evidence>
<dbReference type="GO" id="GO:0005886">
    <property type="term" value="C:plasma membrane"/>
    <property type="evidence" value="ECO:0007669"/>
    <property type="project" value="TreeGrafter"/>
</dbReference>
<organism evidence="2 3">
    <name type="scientific">Aulographum hederae CBS 113979</name>
    <dbReference type="NCBI Taxonomy" id="1176131"/>
    <lineage>
        <taxon>Eukaryota</taxon>
        <taxon>Fungi</taxon>
        <taxon>Dikarya</taxon>
        <taxon>Ascomycota</taxon>
        <taxon>Pezizomycotina</taxon>
        <taxon>Dothideomycetes</taxon>
        <taxon>Pleosporomycetidae</taxon>
        <taxon>Aulographales</taxon>
        <taxon>Aulographaceae</taxon>
    </lineage>
</organism>